<organism evidence="3">
    <name type="scientific">Thermodesulfovibrio aggregans</name>
    <dbReference type="NCBI Taxonomy" id="86166"/>
    <lineage>
        <taxon>Bacteria</taxon>
        <taxon>Pseudomonadati</taxon>
        <taxon>Nitrospirota</taxon>
        <taxon>Thermodesulfovibrionia</taxon>
        <taxon>Thermodesulfovibrionales</taxon>
        <taxon>Thermodesulfovibrionaceae</taxon>
        <taxon>Thermodesulfovibrio</taxon>
    </lineage>
</organism>
<dbReference type="Gene3D" id="1.25.40.10">
    <property type="entry name" value="Tetratricopeptide repeat domain"/>
    <property type="match status" value="2"/>
</dbReference>
<dbReference type="EMBL" id="DTHO01000027">
    <property type="protein sequence ID" value="HGG99431.1"/>
    <property type="molecule type" value="Genomic_DNA"/>
</dbReference>
<keyword evidence="1" id="KW-0175">Coiled coil</keyword>
<dbReference type="InterPro" id="IPR011990">
    <property type="entry name" value="TPR-like_helical_dom_sf"/>
</dbReference>
<reference evidence="3" key="1">
    <citation type="journal article" date="2020" name="mSystems">
        <title>Genome- and Community-Level Interaction Insights into Carbon Utilization and Element Cycling Functions of Hydrothermarchaeota in Hydrothermal Sediment.</title>
        <authorList>
            <person name="Zhou Z."/>
            <person name="Liu Y."/>
            <person name="Xu W."/>
            <person name="Pan J."/>
            <person name="Luo Z.H."/>
            <person name="Li M."/>
        </authorList>
    </citation>
    <scope>NUCLEOTIDE SEQUENCE [LARGE SCALE GENOMIC DNA]</scope>
    <source>
        <strain evidence="3">SpSt-788</strain>
    </source>
</reference>
<dbReference type="AlphaFoldDB" id="A0A7C4EPW3"/>
<evidence type="ECO:0000256" key="2">
    <source>
        <dbReference type="SAM" id="SignalP"/>
    </source>
</evidence>
<gene>
    <name evidence="3" type="ORF">ENV75_03135</name>
</gene>
<feature type="chain" id="PRO_5027557893" evidence="2">
    <location>
        <begin position="24"/>
        <end position="639"/>
    </location>
</feature>
<proteinExistence type="predicted"/>
<dbReference type="SUPFAM" id="SSF48439">
    <property type="entry name" value="Protein prenylyltransferase"/>
    <property type="match status" value="1"/>
</dbReference>
<dbReference type="InterPro" id="IPR019734">
    <property type="entry name" value="TPR_rpt"/>
</dbReference>
<name>A0A7C4EPW3_9BACT</name>
<dbReference type="SMART" id="SM00028">
    <property type="entry name" value="TPR"/>
    <property type="match status" value="4"/>
</dbReference>
<dbReference type="SUPFAM" id="SSF48452">
    <property type="entry name" value="TPR-like"/>
    <property type="match status" value="1"/>
</dbReference>
<keyword evidence="2" id="KW-0732">Signal</keyword>
<feature type="signal peptide" evidence="2">
    <location>
        <begin position="1"/>
        <end position="23"/>
    </location>
</feature>
<comment type="caution">
    <text evidence="3">The sequence shown here is derived from an EMBL/GenBank/DDBJ whole genome shotgun (WGS) entry which is preliminary data.</text>
</comment>
<evidence type="ECO:0000313" key="3">
    <source>
        <dbReference type="EMBL" id="HGG99431.1"/>
    </source>
</evidence>
<accession>A0A7C4EPW3</accession>
<protein>
    <submittedName>
        <fullName evidence="3">Uncharacterized protein</fullName>
    </submittedName>
</protein>
<feature type="coiled-coil region" evidence="1">
    <location>
        <begin position="140"/>
        <end position="167"/>
    </location>
</feature>
<evidence type="ECO:0000256" key="1">
    <source>
        <dbReference type="SAM" id="Coils"/>
    </source>
</evidence>
<sequence length="639" mass="73574">MHKKLIWLFFSIIFLLISNKSFAGNPVEIISDGEYVMGAGETMEVAEEKAKKSAMQKAAEQAGAFVKSYTKVKNLALESDVIEVIANHSMKVDILEKKKTVLGDVDAIRFYVKIRATMTEEEIEANLKKVREDQTIVDAYNRLKAEYEKQDKEISKLKRQLELATAGDKQKIAKLISEEEKKYKANLWVERAQSLHGDEALDAYKKALELNPELAQAYVGIASVTDKPEEALYNLDKAIQLDENYADAYALRAKILHNILNSINESKNETDPAVEQQYHERIVKDINRAIVLNASNKAELYNLRAIIYLEKAQSAELERASSHIIEDYFNKALSDIDQAIASCKKTELECLTQYYNAKANAYSGFIYSYYIRKDKTVEANKALSSSQYWRQKAEELHKTLSKEDKEKEKIIETLQVSEYGKLEMEILNDGWRERVIGSLKDLEGKSDEEKDKIAEIKIAEIKKRISSGKASAEDYLFMAMFMFDDPVETRKNNFAKGIELFEKKAPQNREALLLVHFYLSQAQFLFDKQLYDESLNKLSKAKAIVDKHLTKQKLSKKLIDLWKGLQKAEKEEESFNMLNKLNKDEAEAFFWIQFSGGIPYLRAEIYEKLGLYSKALEEYRYLCEQLQDEKACKEVERLK</sequence>